<proteinExistence type="inferred from homology"/>
<evidence type="ECO:0000256" key="5">
    <source>
        <dbReference type="ARBA" id="ARBA00022679"/>
    </source>
</evidence>
<dbReference type="InterPro" id="IPR006070">
    <property type="entry name" value="Sua5-like_dom"/>
</dbReference>
<dbReference type="GO" id="GO:0061710">
    <property type="term" value="F:L-threonylcarbamoyladenylate synthase"/>
    <property type="evidence" value="ECO:0007669"/>
    <property type="project" value="UniProtKB-EC"/>
</dbReference>
<evidence type="ECO:0000313" key="14">
    <source>
        <dbReference type="Proteomes" id="UP000070256"/>
    </source>
</evidence>
<dbReference type="GO" id="GO:0003725">
    <property type="term" value="F:double-stranded RNA binding"/>
    <property type="evidence" value="ECO:0007669"/>
    <property type="project" value="InterPro"/>
</dbReference>
<comment type="caution">
    <text evidence="13">The sequence shown here is derived from an EMBL/GenBank/DDBJ whole genome shotgun (WGS) entry which is preliminary data.</text>
</comment>
<dbReference type="EMBL" id="LHYK01000005">
    <property type="protein sequence ID" value="KXB08268.1"/>
    <property type="molecule type" value="Genomic_DNA"/>
</dbReference>
<evidence type="ECO:0000256" key="6">
    <source>
        <dbReference type="ARBA" id="ARBA00022694"/>
    </source>
</evidence>
<keyword evidence="7" id="KW-0548">Nucleotidyltransferase</keyword>
<evidence type="ECO:0000256" key="7">
    <source>
        <dbReference type="ARBA" id="ARBA00022695"/>
    </source>
</evidence>
<keyword evidence="6" id="KW-0819">tRNA processing</keyword>
<dbReference type="EC" id="2.7.7.87" evidence="3"/>
<dbReference type="Pfam" id="PF01300">
    <property type="entry name" value="Sua5_yciO_yrdC"/>
    <property type="match status" value="1"/>
</dbReference>
<evidence type="ECO:0000256" key="1">
    <source>
        <dbReference type="ARBA" id="ARBA00004496"/>
    </source>
</evidence>
<evidence type="ECO:0000256" key="4">
    <source>
        <dbReference type="ARBA" id="ARBA00022490"/>
    </source>
</evidence>
<dbReference type="SUPFAM" id="SSF55821">
    <property type="entry name" value="YrdC/RibB"/>
    <property type="match status" value="1"/>
</dbReference>
<keyword evidence="5" id="KW-0808">Transferase</keyword>
<reference evidence="13 14" key="1">
    <citation type="journal article" date="2016" name="Sci. Rep.">
        <title>Metabolic traits of an uncultured archaeal lineage -MSBL1- from brine pools of the Red Sea.</title>
        <authorList>
            <person name="Mwirichia R."/>
            <person name="Alam I."/>
            <person name="Rashid M."/>
            <person name="Vinu M."/>
            <person name="Ba-Alawi W."/>
            <person name="Anthony Kamau A."/>
            <person name="Kamanda Ngugi D."/>
            <person name="Goker M."/>
            <person name="Klenk H.P."/>
            <person name="Bajic V."/>
            <person name="Stingl U."/>
        </authorList>
    </citation>
    <scope>NUCLEOTIDE SEQUENCE [LARGE SCALE GENOMIC DNA]</scope>
    <source>
        <strain evidence="13">SCGC-AAA385D11</strain>
    </source>
</reference>
<dbReference type="PANTHER" id="PTHR17490:SF16">
    <property type="entry name" value="THREONYLCARBAMOYL-AMP SYNTHASE"/>
    <property type="match status" value="1"/>
</dbReference>
<sequence>MVEVAEVDSEAPSRSVIERAARIIKEGGLVIYPTETVYGLAADARSDEGVARVFEAKSRPLENPISVAVSSLEMAGEAGEISSRAGRLFREFMPGPLSIIVKARSSLSKLLSAGTGKIGIRFPDHLAAQKLIEEFGEPITSTSANISGRPAPFTAQDALDQLGDHVDFAIDSGSVRICRPSTVVDATGEELEIVREGPISVEKLKAALDRPRE</sequence>
<dbReference type="InterPro" id="IPR017945">
    <property type="entry name" value="DHBP_synth_RibB-like_a/b_dom"/>
</dbReference>
<keyword evidence="9" id="KW-0067">ATP-binding</keyword>
<dbReference type="GO" id="GO:0006450">
    <property type="term" value="P:regulation of translational fidelity"/>
    <property type="evidence" value="ECO:0007669"/>
    <property type="project" value="TreeGrafter"/>
</dbReference>
<keyword evidence="4" id="KW-0963">Cytoplasm</keyword>
<dbReference type="InterPro" id="IPR050156">
    <property type="entry name" value="TC-AMP_synthase_SUA5"/>
</dbReference>
<comment type="similarity">
    <text evidence="2">Belongs to the SUA5 family.</text>
</comment>
<evidence type="ECO:0000313" key="13">
    <source>
        <dbReference type="EMBL" id="KXB08268.1"/>
    </source>
</evidence>
<organism evidence="13 14">
    <name type="scientific">candidate division MSBL1 archaeon SCGC-AAA385D11</name>
    <dbReference type="NCBI Taxonomy" id="1698286"/>
    <lineage>
        <taxon>Archaea</taxon>
        <taxon>Methanobacteriati</taxon>
        <taxon>Methanobacteriota</taxon>
        <taxon>candidate division MSBL1</taxon>
    </lineage>
</organism>
<gene>
    <name evidence="13" type="ORF">AKJ58_00450</name>
</gene>
<dbReference type="PROSITE" id="PS51163">
    <property type="entry name" value="YRDC"/>
    <property type="match status" value="1"/>
</dbReference>
<dbReference type="NCBIfam" id="TIGR00057">
    <property type="entry name" value="L-threonylcarbamoyladenylate synthase"/>
    <property type="match status" value="1"/>
</dbReference>
<dbReference type="GO" id="GO:0005524">
    <property type="term" value="F:ATP binding"/>
    <property type="evidence" value="ECO:0007669"/>
    <property type="project" value="UniProtKB-KW"/>
</dbReference>
<evidence type="ECO:0000256" key="9">
    <source>
        <dbReference type="ARBA" id="ARBA00022840"/>
    </source>
</evidence>
<dbReference type="Proteomes" id="UP000070256">
    <property type="component" value="Unassembled WGS sequence"/>
</dbReference>
<comment type="catalytic activity">
    <reaction evidence="11">
        <text>L-threonine + hydrogencarbonate + ATP = L-threonylcarbamoyladenylate + diphosphate + H2O</text>
        <dbReference type="Rhea" id="RHEA:36407"/>
        <dbReference type="ChEBI" id="CHEBI:15377"/>
        <dbReference type="ChEBI" id="CHEBI:17544"/>
        <dbReference type="ChEBI" id="CHEBI:30616"/>
        <dbReference type="ChEBI" id="CHEBI:33019"/>
        <dbReference type="ChEBI" id="CHEBI:57926"/>
        <dbReference type="ChEBI" id="CHEBI:73682"/>
        <dbReference type="EC" id="2.7.7.87"/>
    </reaction>
</comment>
<name>A0A133VPC5_9EURY</name>
<evidence type="ECO:0000256" key="11">
    <source>
        <dbReference type="ARBA" id="ARBA00048366"/>
    </source>
</evidence>
<dbReference type="Gene3D" id="3.90.870.10">
    <property type="entry name" value="DHBP synthase"/>
    <property type="match status" value="1"/>
</dbReference>
<evidence type="ECO:0000256" key="8">
    <source>
        <dbReference type="ARBA" id="ARBA00022741"/>
    </source>
</evidence>
<evidence type="ECO:0000256" key="3">
    <source>
        <dbReference type="ARBA" id="ARBA00012584"/>
    </source>
</evidence>
<evidence type="ECO:0000256" key="10">
    <source>
        <dbReference type="ARBA" id="ARBA00029774"/>
    </source>
</evidence>
<feature type="domain" description="YrdC-like" evidence="12">
    <location>
        <begin position="14"/>
        <end position="199"/>
    </location>
</feature>
<dbReference type="AlphaFoldDB" id="A0A133VPC5"/>
<dbReference type="PANTHER" id="PTHR17490">
    <property type="entry name" value="SUA5"/>
    <property type="match status" value="1"/>
</dbReference>
<keyword evidence="8" id="KW-0547">Nucleotide-binding</keyword>
<dbReference type="GO" id="GO:0000049">
    <property type="term" value="F:tRNA binding"/>
    <property type="evidence" value="ECO:0007669"/>
    <property type="project" value="TreeGrafter"/>
</dbReference>
<evidence type="ECO:0000256" key="2">
    <source>
        <dbReference type="ARBA" id="ARBA00007663"/>
    </source>
</evidence>
<dbReference type="PATRIC" id="fig|1698286.3.peg.323"/>
<keyword evidence="14" id="KW-1185">Reference proteome</keyword>
<comment type="subcellular location">
    <subcellularLocation>
        <location evidence="1">Cytoplasm</location>
    </subcellularLocation>
</comment>
<protein>
    <recommendedName>
        <fullName evidence="10">L-threonylcarbamoyladenylate synthase</fullName>
        <ecNumber evidence="3">2.7.7.87</ecNumber>
    </recommendedName>
    <alternativeName>
        <fullName evidence="10">L-threonylcarbamoyladenylate synthase</fullName>
    </alternativeName>
</protein>
<dbReference type="GO" id="GO:0005737">
    <property type="term" value="C:cytoplasm"/>
    <property type="evidence" value="ECO:0007669"/>
    <property type="project" value="UniProtKB-SubCell"/>
</dbReference>
<evidence type="ECO:0000259" key="12">
    <source>
        <dbReference type="PROSITE" id="PS51163"/>
    </source>
</evidence>
<accession>A0A133VPC5</accession>
<dbReference type="GO" id="GO:0008033">
    <property type="term" value="P:tRNA processing"/>
    <property type="evidence" value="ECO:0007669"/>
    <property type="project" value="UniProtKB-KW"/>
</dbReference>